<dbReference type="PANTHER" id="PTHR34219">
    <property type="entry name" value="IRON-REGULATED INNER MEMBRANE PROTEIN-RELATED"/>
    <property type="match status" value="1"/>
</dbReference>
<keyword evidence="1" id="KW-1133">Transmembrane helix</keyword>
<evidence type="ECO:0000259" key="2">
    <source>
        <dbReference type="Pfam" id="PF03413"/>
    </source>
</evidence>
<sequence length="369" mass="41721">MNDIHLWLGIGSSVILFVVCLTGTIYTYKSEIQTWLAPSMYKIAEVGDTKVSLNKLQSDIEQQYNGVVSRVSISDNAIKPYVFSVSFADKDKRGETVYVNPYNGEVLGEGRGPASEFFMTVFKLHRWLLLDMKIGRPIVGVSTIIFIVLSISGMILWLPKKVKGWKSFRPGFQVKFKANWKRINHDLHNTLGFYTFAVLFVLSITGLCWSFEWYRDGLSKVLGTKVFGGRNEVKPLSNVVEDGRSIRLEDALALADKALPYQARTVTVTLPKNAEGSFEISKNELARFNETVTDRVFIDQYTGVVIRKELFSEKSIGEKLSASIRPLHFGDIYGGFSKFIYFIVCLIATSLPITGLFIWLNKMKKKSKK</sequence>
<dbReference type="Proteomes" id="UP000438760">
    <property type="component" value="Unassembled WGS sequence"/>
</dbReference>
<feature type="transmembrane region" description="Helical" evidence="1">
    <location>
        <begin position="7"/>
        <end position="28"/>
    </location>
</feature>
<keyword evidence="4" id="KW-1185">Reference proteome</keyword>
<dbReference type="Pfam" id="PF03929">
    <property type="entry name" value="PepSY_TM"/>
    <property type="match status" value="1"/>
</dbReference>
<feature type="transmembrane region" description="Helical" evidence="1">
    <location>
        <begin position="138"/>
        <end position="159"/>
    </location>
</feature>
<keyword evidence="1" id="KW-0472">Membrane</keyword>
<evidence type="ECO:0000313" key="3">
    <source>
        <dbReference type="EMBL" id="MTG97559.1"/>
    </source>
</evidence>
<feature type="transmembrane region" description="Helical" evidence="1">
    <location>
        <begin position="339"/>
        <end position="360"/>
    </location>
</feature>
<proteinExistence type="predicted"/>
<protein>
    <submittedName>
        <fullName evidence="3">PepSY domain-containing protein</fullName>
    </submittedName>
</protein>
<keyword evidence="1" id="KW-0812">Transmembrane</keyword>
<dbReference type="Pfam" id="PF03413">
    <property type="entry name" value="PepSY"/>
    <property type="match status" value="1"/>
</dbReference>
<feature type="domain" description="PepSY" evidence="2">
    <location>
        <begin position="248"/>
        <end position="309"/>
    </location>
</feature>
<name>A0A6I3LDH3_9FLAO</name>
<dbReference type="EMBL" id="WMJX01000007">
    <property type="protein sequence ID" value="MTG97559.1"/>
    <property type="molecule type" value="Genomic_DNA"/>
</dbReference>
<organism evidence="3 4">
    <name type="scientific">Myroides albus</name>
    <dbReference type="NCBI Taxonomy" id="2562892"/>
    <lineage>
        <taxon>Bacteria</taxon>
        <taxon>Pseudomonadati</taxon>
        <taxon>Bacteroidota</taxon>
        <taxon>Flavobacteriia</taxon>
        <taxon>Flavobacteriales</taxon>
        <taxon>Flavobacteriaceae</taxon>
        <taxon>Myroides</taxon>
    </lineage>
</organism>
<feature type="transmembrane region" description="Helical" evidence="1">
    <location>
        <begin position="191"/>
        <end position="214"/>
    </location>
</feature>
<dbReference type="InterPro" id="IPR025711">
    <property type="entry name" value="PepSY"/>
</dbReference>
<evidence type="ECO:0000256" key="1">
    <source>
        <dbReference type="SAM" id="Phobius"/>
    </source>
</evidence>
<evidence type="ECO:0000313" key="4">
    <source>
        <dbReference type="Proteomes" id="UP000438760"/>
    </source>
</evidence>
<gene>
    <name evidence="3" type="ORF">GJV76_05320</name>
</gene>
<reference evidence="3 4" key="1">
    <citation type="submission" date="2019-11" db="EMBL/GenBank/DDBJ databases">
        <title>Genome of Strain BIT-d1.</title>
        <authorList>
            <person name="Yang Y."/>
        </authorList>
    </citation>
    <scope>NUCLEOTIDE SEQUENCE [LARGE SCALE GENOMIC DNA]</scope>
    <source>
        <strain evidence="3 4">BIT-d1</strain>
    </source>
</reference>
<dbReference type="PANTHER" id="PTHR34219:SF3">
    <property type="entry name" value="BLL7967 PROTEIN"/>
    <property type="match status" value="1"/>
</dbReference>
<comment type="caution">
    <text evidence="3">The sequence shown here is derived from an EMBL/GenBank/DDBJ whole genome shotgun (WGS) entry which is preliminary data.</text>
</comment>
<dbReference type="AlphaFoldDB" id="A0A6I3LDH3"/>
<accession>A0A6I3LDH3</accession>
<dbReference type="InterPro" id="IPR005625">
    <property type="entry name" value="PepSY-ass_TM"/>
</dbReference>